<dbReference type="GO" id="GO:0016020">
    <property type="term" value="C:membrane"/>
    <property type="evidence" value="ECO:0007669"/>
    <property type="project" value="TreeGrafter"/>
</dbReference>
<dbReference type="PANTHER" id="PTHR23028:SF131">
    <property type="entry name" value="BLR2367 PROTEIN"/>
    <property type="match status" value="1"/>
</dbReference>
<dbReference type="InterPro" id="IPR050879">
    <property type="entry name" value="Acyltransferase_3"/>
</dbReference>
<protein>
    <submittedName>
        <fullName evidence="3">Acyltransferase</fullName>
        <ecNumber evidence="3">2.3.-.-</ecNumber>
    </submittedName>
</protein>
<reference evidence="3 4" key="1">
    <citation type="submission" date="2023-10" db="EMBL/GenBank/DDBJ databases">
        <title>Description of Microbulbifer bruguierae sp. nov., isolated from the sediments of mangrove plant Bruguiera sexangula and comparative genomic analyses of the genus Microbulbifer.</title>
        <authorList>
            <person name="Long M."/>
        </authorList>
    </citation>
    <scope>NUCLEOTIDE SEQUENCE [LARGE SCALE GENOMIC DNA]</scope>
    <source>
        <strain evidence="3 4">SPO729</strain>
    </source>
</reference>
<keyword evidence="1" id="KW-0472">Membrane</keyword>
<dbReference type="RefSeq" id="WP_318953327.1">
    <property type="nucleotide sequence ID" value="NZ_CP137555.1"/>
</dbReference>
<proteinExistence type="predicted"/>
<evidence type="ECO:0000313" key="4">
    <source>
        <dbReference type="Proteomes" id="UP001302477"/>
    </source>
</evidence>
<feature type="domain" description="Acyltransferase 3" evidence="2">
    <location>
        <begin position="3"/>
        <end position="331"/>
    </location>
</feature>
<sequence length="367" mass="41584">MINSIQALRGIAAFGVVYSHANGVIRKRYSELGLTDPIWEIEQGWSKFGGGVGVDLFLLLSGFIIFYTGWNKQQDFTQFLTKRFSRIFPIWWVALLGVIAISLIPGSSSTFNLYEILTSFLLIPISQGGEYQKPILEVGWALHYIVAFYIIYAFFSKLDSLKALKLITLFLLSCTLAGLLYSIDAGIWTVLTNPRMLSYAVGGWMAYWYINGSIQWSKKLSFFTYSFIAIMSYMFIFQNDWRSGIPLTVNRVPIAAAILFLVLFNPRISKIPLPKFLVAFGGSSYSIYLFHMFPLMIISGIWKREIFLPSTPPLLTWFILILIGVLAGLAAYFIVEKPLQKIRAPLLFSKLGKFKLKIGDQSRRLGS</sequence>
<feature type="transmembrane region" description="Helical" evidence="1">
    <location>
        <begin position="276"/>
        <end position="302"/>
    </location>
</feature>
<dbReference type="EMBL" id="CP137555">
    <property type="protein sequence ID" value="WOX04851.1"/>
    <property type="molecule type" value="Genomic_DNA"/>
</dbReference>
<feature type="transmembrane region" description="Helical" evidence="1">
    <location>
        <begin position="90"/>
        <end position="114"/>
    </location>
</feature>
<dbReference type="GO" id="GO:0016747">
    <property type="term" value="F:acyltransferase activity, transferring groups other than amino-acyl groups"/>
    <property type="evidence" value="ECO:0007669"/>
    <property type="project" value="InterPro"/>
</dbReference>
<feature type="transmembrane region" description="Helical" evidence="1">
    <location>
        <begin position="167"/>
        <end position="188"/>
    </location>
</feature>
<gene>
    <name evidence="3" type="ORF">R5R33_14035</name>
</gene>
<evidence type="ECO:0000259" key="2">
    <source>
        <dbReference type="Pfam" id="PF01757"/>
    </source>
</evidence>
<keyword evidence="3" id="KW-0012">Acyltransferase</keyword>
<feature type="transmembrane region" description="Helical" evidence="1">
    <location>
        <begin position="222"/>
        <end position="238"/>
    </location>
</feature>
<dbReference type="PANTHER" id="PTHR23028">
    <property type="entry name" value="ACETYLTRANSFERASE"/>
    <property type="match status" value="1"/>
</dbReference>
<dbReference type="GO" id="GO:0000271">
    <property type="term" value="P:polysaccharide biosynthetic process"/>
    <property type="evidence" value="ECO:0007669"/>
    <property type="project" value="TreeGrafter"/>
</dbReference>
<accession>A0AAU0MYL1</accession>
<keyword evidence="4" id="KW-1185">Reference proteome</keyword>
<dbReference type="KEGG" id="mpaf:R5R33_14035"/>
<evidence type="ECO:0000256" key="1">
    <source>
        <dbReference type="SAM" id="Phobius"/>
    </source>
</evidence>
<feature type="transmembrane region" description="Helical" evidence="1">
    <location>
        <begin position="48"/>
        <end position="70"/>
    </location>
</feature>
<name>A0AAU0MYL1_9GAMM</name>
<keyword evidence="1" id="KW-0812">Transmembrane</keyword>
<feature type="transmembrane region" description="Helical" evidence="1">
    <location>
        <begin position="314"/>
        <end position="335"/>
    </location>
</feature>
<evidence type="ECO:0000313" key="3">
    <source>
        <dbReference type="EMBL" id="WOX04851.1"/>
    </source>
</evidence>
<dbReference type="Pfam" id="PF01757">
    <property type="entry name" value="Acyl_transf_3"/>
    <property type="match status" value="1"/>
</dbReference>
<feature type="transmembrane region" description="Helical" evidence="1">
    <location>
        <begin position="194"/>
        <end position="210"/>
    </location>
</feature>
<keyword evidence="3" id="KW-0808">Transferase</keyword>
<dbReference type="EC" id="2.3.-.-" evidence="3"/>
<feature type="transmembrane region" description="Helical" evidence="1">
    <location>
        <begin position="244"/>
        <end position="264"/>
    </location>
</feature>
<dbReference type="AlphaFoldDB" id="A0AAU0MYL1"/>
<feature type="transmembrane region" description="Helical" evidence="1">
    <location>
        <begin position="134"/>
        <end position="155"/>
    </location>
</feature>
<dbReference type="Proteomes" id="UP001302477">
    <property type="component" value="Chromosome"/>
</dbReference>
<dbReference type="InterPro" id="IPR002656">
    <property type="entry name" value="Acyl_transf_3_dom"/>
</dbReference>
<organism evidence="3 4">
    <name type="scientific">Microbulbifer pacificus</name>
    <dbReference type="NCBI Taxonomy" id="407164"/>
    <lineage>
        <taxon>Bacteria</taxon>
        <taxon>Pseudomonadati</taxon>
        <taxon>Pseudomonadota</taxon>
        <taxon>Gammaproteobacteria</taxon>
        <taxon>Cellvibrionales</taxon>
        <taxon>Microbulbiferaceae</taxon>
        <taxon>Microbulbifer</taxon>
    </lineage>
</organism>
<keyword evidence="1" id="KW-1133">Transmembrane helix</keyword>